<organism evidence="1 2">
    <name type="scientific">Bradyrhizobium manausense</name>
    <dbReference type="NCBI Taxonomy" id="989370"/>
    <lineage>
        <taxon>Bacteria</taxon>
        <taxon>Pseudomonadati</taxon>
        <taxon>Pseudomonadota</taxon>
        <taxon>Alphaproteobacteria</taxon>
        <taxon>Hyphomicrobiales</taxon>
        <taxon>Nitrobacteraceae</taxon>
        <taxon>Bradyrhizobium</taxon>
    </lineage>
</organism>
<reference evidence="1 2" key="1">
    <citation type="submission" date="2015-09" db="EMBL/GenBank/DDBJ databases">
        <title>Draft Genome Sequence of Bradyrhizobium manausense Strain BR 3351T, a Novel Symbiotic Nitrogen-Fixing Alphaproteobacterium Isolated from Brazilian Amazon Rain Forest.</title>
        <authorList>
            <person name="De Araujo J.L."/>
            <person name="Zilli J.E."/>
        </authorList>
    </citation>
    <scope>NUCLEOTIDE SEQUENCE [LARGE SCALE GENOMIC DNA]</scope>
    <source>
        <strain evidence="1 2">BR3351</strain>
    </source>
</reference>
<sequence>MSFRAVAELVAFRAAHLACLRVGATTNPLMPIFRERDLSFMLGLAESKIIIRCSTDTLHLQGHHALSGGEVGAGAFLSSRPPA</sequence>
<dbReference type="AlphaFoldDB" id="A0A0R3ECM3"/>
<dbReference type="EMBL" id="LJYG01000002">
    <property type="protein sequence ID" value="KRQ17772.1"/>
    <property type="molecule type" value="Genomic_DNA"/>
</dbReference>
<name>A0A0R3ECM3_9BRAD</name>
<evidence type="ECO:0000313" key="1">
    <source>
        <dbReference type="EMBL" id="KRQ17772.1"/>
    </source>
</evidence>
<protein>
    <submittedName>
        <fullName evidence="1">Uncharacterized protein</fullName>
    </submittedName>
</protein>
<dbReference type="Proteomes" id="UP000051936">
    <property type="component" value="Unassembled WGS sequence"/>
</dbReference>
<accession>A0A0R3ECM3</accession>
<dbReference type="Gene3D" id="3.40.50.980">
    <property type="match status" value="1"/>
</dbReference>
<dbReference type="STRING" id="989370.AOQ71_00510"/>
<comment type="caution">
    <text evidence="1">The sequence shown here is derived from an EMBL/GenBank/DDBJ whole genome shotgun (WGS) entry which is preliminary data.</text>
</comment>
<proteinExistence type="predicted"/>
<gene>
    <name evidence="1" type="ORF">AOQ71_00510</name>
</gene>
<keyword evidence="2" id="KW-1185">Reference proteome</keyword>
<dbReference type="SUPFAM" id="SSF56801">
    <property type="entry name" value="Acetyl-CoA synthetase-like"/>
    <property type="match status" value="1"/>
</dbReference>
<evidence type="ECO:0000313" key="2">
    <source>
        <dbReference type="Proteomes" id="UP000051936"/>
    </source>
</evidence>